<evidence type="ECO:0008006" key="3">
    <source>
        <dbReference type="Google" id="ProtNLM"/>
    </source>
</evidence>
<dbReference type="AlphaFoldDB" id="A0A4Q9GPS2"/>
<sequence>MRRGIRSLAIIGGLLVAGIAVASAPSLDRVVGPFELDGAVGDTISARLYSATLNEVGLAKKLDLGYADGGFSYTPSEVSSKEVFVVVDLRVTTEFDRVLLGYSQLVIDGVEYRAAPFLPGRTMLSPPGGPGIPVEGTLVFEVPSSVVESDAAAHARLHIKSQLTPQLESVPVFTIDLTGLDVERVRVLEPAEIPEDIR</sequence>
<reference evidence="2" key="1">
    <citation type="submission" date="2019-02" db="EMBL/GenBank/DDBJ databases">
        <title>Glaciihabitans arcticus sp. nov., a psychrotolerant bacterium isolated from polar soil.</title>
        <authorList>
            <person name="Dahal R.H."/>
        </authorList>
    </citation>
    <scope>NUCLEOTIDE SEQUENCE [LARGE SCALE GENOMIC DNA]</scope>
    <source>
        <strain evidence="2">RP-3-7</strain>
    </source>
</reference>
<dbReference type="RefSeq" id="WP_130980725.1">
    <property type="nucleotide sequence ID" value="NZ_SISG01000001.1"/>
</dbReference>
<protein>
    <recommendedName>
        <fullName evidence="3">DUF4352 domain-containing protein</fullName>
    </recommendedName>
</protein>
<organism evidence="1 2">
    <name type="scientific">Glaciihabitans arcticus</name>
    <dbReference type="NCBI Taxonomy" id="2668039"/>
    <lineage>
        <taxon>Bacteria</taxon>
        <taxon>Bacillati</taxon>
        <taxon>Actinomycetota</taxon>
        <taxon>Actinomycetes</taxon>
        <taxon>Micrococcales</taxon>
        <taxon>Microbacteriaceae</taxon>
        <taxon>Glaciihabitans</taxon>
    </lineage>
</organism>
<evidence type="ECO:0000313" key="1">
    <source>
        <dbReference type="EMBL" id="TBN56615.1"/>
    </source>
</evidence>
<proteinExistence type="predicted"/>
<name>A0A4Q9GPS2_9MICO</name>
<accession>A0A4Q9GPS2</accession>
<evidence type="ECO:0000313" key="2">
    <source>
        <dbReference type="Proteomes" id="UP000294194"/>
    </source>
</evidence>
<comment type="caution">
    <text evidence="1">The sequence shown here is derived from an EMBL/GenBank/DDBJ whole genome shotgun (WGS) entry which is preliminary data.</text>
</comment>
<dbReference type="Proteomes" id="UP000294194">
    <property type="component" value="Unassembled WGS sequence"/>
</dbReference>
<gene>
    <name evidence="1" type="ORF">EYE40_03945</name>
</gene>
<dbReference type="EMBL" id="SISG01000001">
    <property type="protein sequence ID" value="TBN56615.1"/>
    <property type="molecule type" value="Genomic_DNA"/>
</dbReference>
<keyword evidence="2" id="KW-1185">Reference proteome</keyword>